<keyword evidence="4 5" id="KW-0472">Membrane</keyword>
<feature type="transmembrane region" description="Helical" evidence="5">
    <location>
        <begin position="310"/>
        <end position="343"/>
    </location>
</feature>
<dbReference type="EMBL" id="WUMK01000010">
    <property type="protein sequence ID" value="MXN48371.1"/>
    <property type="molecule type" value="Genomic_DNA"/>
</dbReference>
<dbReference type="Pfam" id="PF01740">
    <property type="entry name" value="STAS"/>
    <property type="match status" value="1"/>
</dbReference>
<evidence type="ECO:0000256" key="4">
    <source>
        <dbReference type="ARBA" id="ARBA00023136"/>
    </source>
</evidence>
<feature type="transmembrane region" description="Helical" evidence="5">
    <location>
        <begin position="116"/>
        <end position="134"/>
    </location>
</feature>
<evidence type="ECO:0000313" key="8">
    <source>
        <dbReference type="Proteomes" id="UP000435802"/>
    </source>
</evidence>
<keyword evidence="2 5" id="KW-0812">Transmembrane</keyword>
<dbReference type="PROSITE" id="PS50801">
    <property type="entry name" value="STAS"/>
    <property type="match status" value="1"/>
</dbReference>
<dbReference type="AlphaFoldDB" id="A0A6N8SI35"/>
<proteinExistence type="predicted"/>
<reference evidence="7 8" key="1">
    <citation type="submission" date="2019-12" db="EMBL/GenBank/DDBJ databases">
        <title>Shinella kummerowiae sp. nov., a symbiotic bacterium isolated from root nodules of the herbal legume Kummerowia stipulacea.</title>
        <authorList>
            <person name="Gao J."/>
        </authorList>
    </citation>
    <scope>NUCLEOTIDE SEQUENCE [LARGE SCALE GENOMIC DNA]</scope>
    <source>
        <strain evidence="7 8">CCBAU 25048</strain>
    </source>
</reference>
<dbReference type="GO" id="GO:0055085">
    <property type="term" value="P:transmembrane transport"/>
    <property type="evidence" value="ECO:0007669"/>
    <property type="project" value="InterPro"/>
</dbReference>
<sequence>MSVIRARDWIAGLSVAGLMFPEAVAYAGIAGLAPQRAIMAAIVGCLIYGAFGKSRFAIVTPTSSSAAILAAMLAAVPGAIADKTVLVTLIAACVGLLFLLASLLKLGNLAGFVSRPVLRGFAFGLAVTIILRQLPAMAGMPAAGANVLQQVYSFFSGWPEWHVPSLLVGFTALAALLLLRRLPFLPGALLVLGAGIAAARLLDLHDHGVALVGAVPLALTWPALSAVRWQEIAGLLPYTLPMVLILFAESWGTIRSLSLRDGDTVTADRELFALGAANLTSALVQGMPVGAGFSAGAASEAAGAQTRMTGMIAAVGLVLIVVFAGDLVASLPQPVLAAVVIAALTHALDPRPLLRLRTLNRDVFIALGAAGGVIAFGVLDGILFAVALSLAALLRRLATPYVARLGRLGEGHDFVDIARHADARPIAGIAIWRPAQPLFFANADAVLNVIAARIREEPATHILVVSLEESFDLDSTALDALLEFDAMLRASGRTVHYARVHDRVRDFIALAAPALVDCLSYSVDDAVALAQLGSKPRLS</sequence>
<evidence type="ECO:0000256" key="3">
    <source>
        <dbReference type="ARBA" id="ARBA00022989"/>
    </source>
</evidence>
<dbReference type="GO" id="GO:0016020">
    <property type="term" value="C:membrane"/>
    <property type="evidence" value="ECO:0007669"/>
    <property type="project" value="UniProtKB-SubCell"/>
</dbReference>
<dbReference type="InterPro" id="IPR011547">
    <property type="entry name" value="SLC26A/SulP_dom"/>
</dbReference>
<dbReference type="PANTHER" id="PTHR11814">
    <property type="entry name" value="SULFATE TRANSPORTER"/>
    <property type="match status" value="1"/>
</dbReference>
<dbReference type="InterPro" id="IPR001902">
    <property type="entry name" value="SLC26A/SulP_fam"/>
</dbReference>
<feature type="transmembrane region" description="Helical" evidence="5">
    <location>
        <begin position="363"/>
        <end position="394"/>
    </location>
</feature>
<dbReference type="Proteomes" id="UP000435802">
    <property type="component" value="Unassembled WGS sequence"/>
</dbReference>
<feature type="transmembrane region" description="Helical" evidence="5">
    <location>
        <begin position="271"/>
        <end position="298"/>
    </location>
</feature>
<feature type="transmembrane region" description="Helical" evidence="5">
    <location>
        <begin position="58"/>
        <end position="80"/>
    </location>
</feature>
<keyword evidence="3 5" id="KW-1133">Transmembrane helix</keyword>
<feature type="transmembrane region" description="Helical" evidence="5">
    <location>
        <begin position="86"/>
        <end position="104"/>
    </location>
</feature>
<dbReference type="InterPro" id="IPR002645">
    <property type="entry name" value="STAS_dom"/>
</dbReference>
<evidence type="ECO:0000256" key="1">
    <source>
        <dbReference type="ARBA" id="ARBA00004141"/>
    </source>
</evidence>
<dbReference type="Gene3D" id="3.30.750.24">
    <property type="entry name" value="STAS domain"/>
    <property type="match status" value="1"/>
</dbReference>
<dbReference type="OrthoDB" id="9771198at2"/>
<dbReference type="InterPro" id="IPR036513">
    <property type="entry name" value="STAS_dom_sf"/>
</dbReference>
<dbReference type="CDD" id="cd07042">
    <property type="entry name" value="STAS_SulP_like_sulfate_transporter"/>
    <property type="match status" value="1"/>
</dbReference>
<evidence type="ECO:0000256" key="2">
    <source>
        <dbReference type="ARBA" id="ARBA00022692"/>
    </source>
</evidence>
<feature type="domain" description="STAS" evidence="6">
    <location>
        <begin position="419"/>
        <end position="530"/>
    </location>
</feature>
<evidence type="ECO:0000259" key="6">
    <source>
        <dbReference type="PROSITE" id="PS50801"/>
    </source>
</evidence>
<dbReference type="Pfam" id="PF00916">
    <property type="entry name" value="Sulfate_transp"/>
    <property type="match status" value="1"/>
</dbReference>
<keyword evidence="8" id="KW-1185">Reference proteome</keyword>
<gene>
    <name evidence="7" type="ORF">GR138_24465</name>
</gene>
<dbReference type="SUPFAM" id="SSF52091">
    <property type="entry name" value="SpoIIaa-like"/>
    <property type="match status" value="1"/>
</dbReference>
<feature type="transmembrane region" description="Helical" evidence="5">
    <location>
        <begin position="35"/>
        <end position="51"/>
    </location>
</feature>
<name>A0A6N8SI35_9HYPH</name>
<evidence type="ECO:0000313" key="7">
    <source>
        <dbReference type="EMBL" id="MXN48371.1"/>
    </source>
</evidence>
<feature type="transmembrane region" description="Helical" evidence="5">
    <location>
        <begin position="161"/>
        <end position="179"/>
    </location>
</feature>
<accession>A0A6N8SI35</accession>
<dbReference type="RefSeq" id="WP_160861865.1">
    <property type="nucleotide sequence ID" value="NZ_WUMK01000010.1"/>
</dbReference>
<organism evidence="7 8">
    <name type="scientific">Shinella kummerowiae</name>
    <dbReference type="NCBI Taxonomy" id="417745"/>
    <lineage>
        <taxon>Bacteria</taxon>
        <taxon>Pseudomonadati</taxon>
        <taxon>Pseudomonadota</taxon>
        <taxon>Alphaproteobacteria</taxon>
        <taxon>Hyphomicrobiales</taxon>
        <taxon>Rhizobiaceae</taxon>
        <taxon>Shinella</taxon>
    </lineage>
</organism>
<comment type="subcellular location">
    <subcellularLocation>
        <location evidence="1">Membrane</location>
        <topology evidence="1">Multi-pass membrane protein</topology>
    </subcellularLocation>
</comment>
<evidence type="ECO:0000256" key="5">
    <source>
        <dbReference type="SAM" id="Phobius"/>
    </source>
</evidence>
<feature type="transmembrane region" description="Helical" evidence="5">
    <location>
        <begin position="234"/>
        <end position="251"/>
    </location>
</feature>
<feature type="transmembrane region" description="Helical" evidence="5">
    <location>
        <begin position="208"/>
        <end position="227"/>
    </location>
</feature>
<comment type="caution">
    <text evidence="7">The sequence shown here is derived from an EMBL/GenBank/DDBJ whole genome shotgun (WGS) entry which is preliminary data.</text>
</comment>
<feature type="transmembrane region" description="Helical" evidence="5">
    <location>
        <begin position="184"/>
        <end position="202"/>
    </location>
</feature>
<protein>
    <submittedName>
        <fullName evidence="7">STAS domain-containing protein</fullName>
    </submittedName>
</protein>